<feature type="domain" description="EamA" evidence="7">
    <location>
        <begin position="148"/>
        <end position="283"/>
    </location>
</feature>
<proteinExistence type="inferred from homology"/>
<feature type="transmembrane region" description="Helical" evidence="6">
    <location>
        <begin position="150"/>
        <end position="171"/>
    </location>
</feature>
<evidence type="ECO:0000256" key="2">
    <source>
        <dbReference type="ARBA" id="ARBA00007362"/>
    </source>
</evidence>
<feature type="transmembrane region" description="Helical" evidence="6">
    <location>
        <begin position="209"/>
        <end position="231"/>
    </location>
</feature>
<accession>A0A0M0G6J4</accession>
<dbReference type="PATRIC" id="fig|189381.12.peg.2800"/>
<dbReference type="InterPro" id="IPR000620">
    <property type="entry name" value="EamA_dom"/>
</dbReference>
<sequence>MIRMYYWFCTLVWGLNFIAVKIQGDLVAPELSLFYRLALTSLLFGALLLWRRPDKPLGDGRRVTVLLFGVCNFALSYLCLYYGTLQSSAAVVTMIFSLKVVFTPLALAIVGRESVSGRIAVGGAMGIGAVFVLLYPTLVHHPESLSMSGLGLALAGTIITSIGDVCSAINADRGVDPVYTNAFGFLVACVVIGGFVWGKGVPLSLPPSIHYWSALLYLSVCASFFAWLFYLKLVKEIGGARSGYMVALFPAIGGIASVMIGESPLTPYLVIGCSLSCAGAFMALKEKQMKEEQTWIST</sequence>
<evidence type="ECO:0000256" key="5">
    <source>
        <dbReference type="ARBA" id="ARBA00023136"/>
    </source>
</evidence>
<organism evidence="8 9">
    <name type="scientific">Rossellomorea marisflavi</name>
    <dbReference type="NCBI Taxonomy" id="189381"/>
    <lineage>
        <taxon>Bacteria</taxon>
        <taxon>Bacillati</taxon>
        <taxon>Bacillota</taxon>
        <taxon>Bacilli</taxon>
        <taxon>Bacillales</taxon>
        <taxon>Bacillaceae</taxon>
        <taxon>Rossellomorea</taxon>
    </lineage>
</organism>
<keyword evidence="9" id="KW-1185">Reference proteome</keyword>
<dbReference type="InterPro" id="IPR050638">
    <property type="entry name" value="AA-Vitamin_Transporters"/>
</dbReference>
<dbReference type="Proteomes" id="UP000037405">
    <property type="component" value="Unassembled WGS sequence"/>
</dbReference>
<feature type="transmembrane region" description="Helical" evidence="6">
    <location>
        <begin position="34"/>
        <end position="51"/>
    </location>
</feature>
<evidence type="ECO:0000256" key="6">
    <source>
        <dbReference type="SAM" id="Phobius"/>
    </source>
</evidence>
<dbReference type="RefSeq" id="WP_053428637.1">
    <property type="nucleotide sequence ID" value="NZ_JAVIVT010000002.1"/>
</dbReference>
<name>A0A0M0G6J4_9BACI</name>
<keyword evidence="5 6" id="KW-0472">Membrane</keyword>
<evidence type="ECO:0000259" key="7">
    <source>
        <dbReference type="Pfam" id="PF00892"/>
    </source>
</evidence>
<reference evidence="9" key="1">
    <citation type="submission" date="2015-07" db="EMBL/GenBank/DDBJ databases">
        <title>Fjat-14235 jcm11544.</title>
        <authorList>
            <person name="Liu B."/>
            <person name="Wang J."/>
            <person name="Zhu Y."/>
            <person name="Liu G."/>
            <person name="Chen Q."/>
            <person name="Chen Z."/>
            <person name="Lan J."/>
            <person name="Che J."/>
            <person name="Ge C."/>
            <person name="Shi H."/>
            <person name="Pan Z."/>
            <person name="Liu X."/>
        </authorList>
    </citation>
    <scope>NUCLEOTIDE SEQUENCE [LARGE SCALE GENOMIC DNA]</scope>
    <source>
        <strain evidence="9">JCM 11544</strain>
    </source>
</reference>
<feature type="transmembrane region" description="Helical" evidence="6">
    <location>
        <begin position="119"/>
        <end position="138"/>
    </location>
</feature>
<gene>
    <name evidence="8" type="ORF">AF331_13685</name>
</gene>
<comment type="subcellular location">
    <subcellularLocation>
        <location evidence="1">Endomembrane system</location>
        <topology evidence="1">Multi-pass membrane protein</topology>
    </subcellularLocation>
</comment>
<evidence type="ECO:0000256" key="1">
    <source>
        <dbReference type="ARBA" id="ARBA00004127"/>
    </source>
</evidence>
<feature type="domain" description="EamA" evidence="7">
    <location>
        <begin position="10"/>
        <end position="134"/>
    </location>
</feature>
<feature type="transmembrane region" description="Helical" evidence="6">
    <location>
        <begin position="63"/>
        <end position="83"/>
    </location>
</feature>
<evidence type="ECO:0000313" key="9">
    <source>
        <dbReference type="Proteomes" id="UP000037405"/>
    </source>
</evidence>
<dbReference type="Pfam" id="PF00892">
    <property type="entry name" value="EamA"/>
    <property type="match status" value="2"/>
</dbReference>
<dbReference type="AlphaFoldDB" id="A0A0M0G6J4"/>
<feature type="transmembrane region" description="Helical" evidence="6">
    <location>
        <begin position="89"/>
        <end position="110"/>
    </location>
</feature>
<dbReference type="EMBL" id="LGUE01000004">
    <property type="protein sequence ID" value="KON85036.1"/>
    <property type="molecule type" value="Genomic_DNA"/>
</dbReference>
<keyword evidence="4 6" id="KW-1133">Transmembrane helix</keyword>
<dbReference type="InterPro" id="IPR037185">
    <property type="entry name" value="EmrE-like"/>
</dbReference>
<feature type="transmembrane region" description="Helical" evidence="6">
    <location>
        <begin position="266"/>
        <end position="284"/>
    </location>
</feature>
<evidence type="ECO:0000256" key="4">
    <source>
        <dbReference type="ARBA" id="ARBA00022989"/>
    </source>
</evidence>
<keyword evidence="3 6" id="KW-0812">Transmembrane</keyword>
<dbReference type="STRING" id="189381.GCA_900166615_01183"/>
<comment type="caution">
    <text evidence="8">The sequence shown here is derived from an EMBL/GenBank/DDBJ whole genome shotgun (WGS) entry which is preliminary data.</text>
</comment>
<dbReference type="OrthoDB" id="2352272at2"/>
<dbReference type="GO" id="GO:0016020">
    <property type="term" value="C:membrane"/>
    <property type="evidence" value="ECO:0007669"/>
    <property type="project" value="UniProtKB-SubCell"/>
</dbReference>
<evidence type="ECO:0000313" key="8">
    <source>
        <dbReference type="EMBL" id="KON85036.1"/>
    </source>
</evidence>
<dbReference type="PANTHER" id="PTHR32322">
    <property type="entry name" value="INNER MEMBRANE TRANSPORTER"/>
    <property type="match status" value="1"/>
</dbReference>
<dbReference type="PANTHER" id="PTHR32322:SF2">
    <property type="entry name" value="EAMA DOMAIN-CONTAINING PROTEIN"/>
    <property type="match status" value="1"/>
</dbReference>
<protein>
    <submittedName>
        <fullName evidence="8">Membrane protein</fullName>
    </submittedName>
</protein>
<dbReference type="SUPFAM" id="SSF103481">
    <property type="entry name" value="Multidrug resistance efflux transporter EmrE"/>
    <property type="match status" value="2"/>
</dbReference>
<feature type="transmembrane region" description="Helical" evidence="6">
    <location>
        <begin position="178"/>
        <end position="197"/>
    </location>
</feature>
<feature type="transmembrane region" description="Helical" evidence="6">
    <location>
        <begin position="243"/>
        <end position="260"/>
    </location>
</feature>
<comment type="similarity">
    <text evidence="2">Belongs to the EamA transporter family.</text>
</comment>
<evidence type="ECO:0000256" key="3">
    <source>
        <dbReference type="ARBA" id="ARBA00022692"/>
    </source>
</evidence>